<dbReference type="OrthoDB" id="103819at2759"/>
<reference evidence="4 5" key="1">
    <citation type="journal article" date="2021" name="Nat. Commun.">
        <title>Genetic determinants of endophytism in the Arabidopsis root mycobiome.</title>
        <authorList>
            <person name="Mesny F."/>
            <person name="Miyauchi S."/>
            <person name="Thiergart T."/>
            <person name="Pickel B."/>
            <person name="Atanasova L."/>
            <person name="Karlsson M."/>
            <person name="Huettel B."/>
            <person name="Barry K.W."/>
            <person name="Haridas S."/>
            <person name="Chen C."/>
            <person name="Bauer D."/>
            <person name="Andreopoulos W."/>
            <person name="Pangilinan J."/>
            <person name="LaButti K."/>
            <person name="Riley R."/>
            <person name="Lipzen A."/>
            <person name="Clum A."/>
            <person name="Drula E."/>
            <person name="Henrissat B."/>
            <person name="Kohler A."/>
            <person name="Grigoriev I.V."/>
            <person name="Martin F.M."/>
            <person name="Hacquard S."/>
        </authorList>
    </citation>
    <scope>NUCLEOTIDE SEQUENCE [LARGE SCALE GENOMIC DNA]</scope>
    <source>
        <strain evidence="4 5">MPI-CAGE-CH-0241</strain>
    </source>
</reference>
<dbReference type="PROSITE" id="PS50048">
    <property type="entry name" value="ZN2_CY6_FUNGAL_2"/>
    <property type="match status" value="1"/>
</dbReference>
<name>A0A9P8WBR1_9HYPO</name>
<dbReference type="Proteomes" id="UP000777438">
    <property type="component" value="Unassembled WGS sequence"/>
</dbReference>
<proteinExistence type="predicted"/>
<dbReference type="CDD" id="cd00067">
    <property type="entry name" value="GAL4"/>
    <property type="match status" value="1"/>
</dbReference>
<evidence type="ECO:0000313" key="4">
    <source>
        <dbReference type="EMBL" id="KAH6894642.1"/>
    </source>
</evidence>
<evidence type="ECO:0000256" key="1">
    <source>
        <dbReference type="ARBA" id="ARBA00022723"/>
    </source>
</evidence>
<dbReference type="PROSITE" id="PS00463">
    <property type="entry name" value="ZN2_CY6_FUNGAL_1"/>
    <property type="match status" value="1"/>
</dbReference>
<dbReference type="GO" id="GO:0003677">
    <property type="term" value="F:DNA binding"/>
    <property type="evidence" value="ECO:0007669"/>
    <property type="project" value="InterPro"/>
</dbReference>
<dbReference type="AlphaFoldDB" id="A0A9P8WBR1"/>
<comment type="caution">
    <text evidence="4">The sequence shown here is derived from an EMBL/GenBank/DDBJ whole genome shotgun (WGS) entry which is preliminary data.</text>
</comment>
<feature type="domain" description="Zn(2)-C6 fungal-type" evidence="3">
    <location>
        <begin position="17"/>
        <end position="48"/>
    </location>
</feature>
<keyword evidence="2" id="KW-0539">Nucleus</keyword>
<organism evidence="4 5">
    <name type="scientific">Thelonectria olida</name>
    <dbReference type="NCBI Taxonomy" id="1576542"/>
    <lineage>
        <taxon>Eukaryota</taxon>
        <taxon>Fungi</taxon>
        <taxon>Dikarya</taxon>
        <taxon>Ascomycota</taxon>
        <taxon>Pezizomycotina</taxon>
        <taxon>Sordariomycetes</taxon>
        <taxon>Hypocreomycetidae</taxon>
        <taxon>Hypocreales</taxon>
        <taxon>Nectriaceae</taxon>
        <taxon>Thelonectria</taxon>
    </lineage>
</organism>
<dbReference type="InterPro" id="IPR007219">
    <property type="entry name" value="XnlR_reg_dom"/>
</dbReference>
<dbReference type="PANTHER" id="PTHR46910">
    <property type="entry name" value="TRANSCRIPTION FACTOR PDR1"/>
    <property type="match status" value="1"/>
</dbReference>
<dbReference type="Pfam" id="PF00172">
    <property type="entry name" value="Zn_clus"/>
    <property type="match status" value="1"/>
</dbReference>
<dbReference type="Gene3D" id="4.10.240.10">
    <property type="entry name" value="Zn(2)-C6 fungal-type DNA-binding domain"/>
    <property type="match status" value="1"/>
</dbReference>
<dbReference type="InterPro" id="IPR001138">
    <property type="entry name" value="Zn2Cys6_DnaBD"/>
</dbReference>
<dbReference type="Pfam" id="PF04082">
    <property type="entry name" value="Fungal_trans"/>
    <property type="match status" value="1"/>
</dbReference>
<dbReference type="GO" id="GO:0006351">
    <property type="term" value="P:DNA-templated transcription"/>
    <property type="evidence" value="ECO:0007669"/>
    <property type="project" value="InterPro"/>
</dbReference>
<keyword evidence="5" id="KW-1185">Reference proteome</keyword>
<dbReference type="GO" id="GO:0008270">
    <property type="term" value="F:zinc ion binding"/>
    <property type="evidence" value="ECO:0007669"/>
    <property type="project" value="InterPro"/>
</dbReference>
<evidence type="ECO:0000259" key="3">
    <source>
        <dbReference type="PROSITE" id="PS50048"/>
    </source>
</evidence>
<dbReference type="GO" id="GO:0000981">
    <property type="term" value="F:DNA-binding transcription factor activity, RNA polymerase II-specific"/>
    <property type="evidence" value="ECO:0007669"/>
    <property type="project" value="InterPro"/>
</dbReference>
<protein>
    <recommendedName>
        <fullName evidence="3">Zn(2)-C6 fungal-type domain-containing protein</fullName>
    </recommendedName>
</protein>
<evidence type="ECO:0000256" key="2">
    <source>
        <dbReference type="ARBA" id="ARBA00023242"/>
    </source>
</evidence>
<dbReference type="SMART" id="SM00066">
    <property type="entry name" value="GAL4"/>
    <property type="match status" value="1"/>
</dbReference>
<dbReference type="CDD" id="cd12148">
    <property type="entry name" value="fungal_TF_MHR"/>
    <property type="match status" value="1"/>
</dbReference>
<sequence>MVEAAPAPEGPDGPRRACDQCRSRKIRCDKEKGLPCSNCQAAQRDCSTTGLGQKPREVRQRVMISNQYERKIDHLAARLTGIEDKLGKITTYLSRSDVSDPTPTQAFSHPVATVSSNVFKPSPSDTSNDGAFEGSSSMKAQAMSVGEFLEQAVTSTPLQQPSPDIQHALASLKQMVQMQDRKGISQEAMFAHQKTVPTGGINHLPMPPSDVVLKLLREIQTTPPMAFITSCSFITVEYFIESCRNVYFATEDYNIAVFIIVNAGLYYLFQDKAIADTSQNGDFLKYHHLCRDNLETALSNWPLLQHSNKEMVEALLLGATYAIEISKFTLGYQLNSAAAAMCQTLGWHRLEDAETDANNTKLSIFWFCYMMDKGLSLRFGRNSVIQDWDVSTPRRFGNIHLTAPWQEMLNAWIKTGSVLGDVYEQLYSPAAMTRLAEQQVDTAQLLVQTMKQQWKVLEDVSSTVRQENGMMESVDMGEGQPQQRRAMSMDMILKSGQVTHLSSLTLIYRAIPSAPGFPSTFNAECIDAARMAFKCHGECMKLTSDSRYSTLGYLHWTILYAPFTPFTVLFCHVIETSNAGDLERLDQFAASLQPVSSMSPAIAKFQRLCRVLHQIASLYVEAKSRAQQDHDMIMIGNDFDVYFSQLGFIPELHPTDRVVPSGDFATGNVPPHPTPRLLEDWFTGNKSIMGMMEEDFLDFDPSEWSSITESSR</sequence>
<dbReference type="EMBL" id="JAGPYM010000005">
    <property type="protein sequence ID" value="KAH6894642.1"/>
    <property type="molecule type" value="Genomic_DNA"/>
</dbReference>
<gene>
    <name evidence="4" type="ORF">B0T10DRAFT_258238</name>
</gene>
<dbReference type="PANTHER" id="PTHR46910:SF5">
    <property type="entry name" value="ZN(II)2CYS6 TRANSCRIPTION FACTOR (EUROFUNG)"/>
    <property type="match status" value="1"/>
</dbReference>
<evidence type="ECO:0000313" key="5">
    <source>
        <dbReference type="Proteomes" id="UP000777438"/>
    </source>
</evidence>
<keyword evidence="1" id="KW-0479">Metal-binding</keyword>
<dbReference type="InterPro" id="IPR050987">
    <property type="entry name" value="AtrR-like"/>
</dbReference>
<dbReference type="InterPro" id="IPR036864">
    <property type="entry name" value="Zn2-C6_fun-type_DNA-bd_sf"/>
</dbReference>
<dbReference type="SMART" id="SM00906">
    <property type="entry name" value="Fungal_trans"/>
    <property type="match status" value="1"/>
</dbReference>
<dbReference type="SUPFAM" id="SSF57701">
    <property type="entry name" value="Zn2/Cys6 DNA-binding domain"/>
    <property type="match status" value="1"/>
</dbReference>
<accession>A0A9P8WBR1</accession>